<feature type="transmembrane region" description="Helical" evidence="6">
    <location>
        <begin position="877"/>
        <end position="899"/>
    </location>
</feature>
<feature type="compositionally biased region" description="Basic and acidic residues" evidence="5">
    <location>
        <begin position="148"/>
        <end position="161"/>
    </location>
</feature>
<accession>A0AAN6YMB8</accession>
<feature type="compositionally biased region" description="Basic residues" evidence="5">
    <location>
        <begin position="703"/>
        <end position="716"/>
    </location>
</feature>
<feature type="transmembrane region" description="Helical" evidence="6">
    <location>
        <begin position="945"/>
        <end position="966"/>
    </location>
</feature>
<feature type="region of interest" description="Disordered" evidence="5">
    <location>
        <begin position="606"/>
        <end position="664"/>
    </location>
</feature>
<keyword evidence="3 6" id="KW-1133">Transmembrane helix</keyword>
<dbReference type="EMBL" id="MU858048">
    <property type="protein sequence ID" value="KAK4219332.1"/>
    <property type="molecule type" value="Genomic_DNA"/>
</dbReference>
<reference evidence="7" key="2">
    <citation type="submission" date="2023-05" db="EMBL/GenBank/DDBJ databases">
        <authorList>
            <consortium name="Lawrence Berkeley National Laboratory"/>
            <person name="Steindorff A."/>
            <person name="Hensen N."/>
            <person name="Bonometti L."/>
            <person name="Westerberg I."/>
            <person name="Brannstrom I.O."/>
            <person name="Guillou S."/>
            <person name="Cros-Aarteil S."/>
            <person name="Calhoun S."/>
            <person name="Haridas S."/>
            <person name="Kuo A."/>
            <person name="Mondo S."/>
            <person name="Pangilinan J."/>
            <person name="Riley R."/>
            <person name="Labutti K."/>
            <person name="Andreopoulos B."/>
            <person name="Lipzen A."/>
            <person name="Chen C."/>
            <person name="Yanf M."/>
            <person name="Daum C."/>
            <person name="Ng V."/>
            <person name="Clum A."/>
            <person name="Ohm R."/>
            <person name="Martin F."/>
            <person name="Silar P."/>
            <person name="Natvig D."/>
            <person name="Lalanne C."/>
            <person name="Gautier V."/>
            <person name="Ament-Velasquez S.L."/>
            <person name="Kruys A."/>
            <person name="Hutchinson M.I."/>
            <person name="Powell A.J."/>
            <person name="Barry K."/>
            <person name="Miller A.N."/>
            <person name="Grigoriev I.V."/>
            <person name="Debuchy R."/>
            <person name="Gladieux P."/>
            <person name="Thoren M.H."/>
            <person name="Johannesson H."/>
        </authorList>
    </citation>
    <scope>NUCLEOTIDE SEQUENCE</scope>
    <source>
        <strain evidence="7">PSN293</strain>
    </source>
</reference>
<feature type="region of interest" description="Disordered" evidence="5">
    <location>
        <begin position="676"/>
        <end position="695"/>
    </location>
</feature>
<feature type="region of interest" description="Disordered" evidence="5">
    <location>
        <begin position="784"/>
        <end position="840"/>
    </location>
</feature>
<dbReference type="GO" id="GO:0022857">
    <property type="term" value="F:transmembrane transporter activity"/>
    <property type="evidence" value="ECO:0007669"/>
    <property type="project" value="TreeGrafter"/>
</dbReference>
<feature type="region of interest" description="Disordered" evidence="5">
    <location>
        <begin position="703"/>
        <end position="729"/>
    </location>
</feature>
<evidence type="ECO:0000256" key="4">
    <source>
        <dbReference type="ARBA" id="ARBA00023136"/>
    </source>
</evidence>
<reference evidence="7" key="1">
    <citation type="journal article" date="2023" name="Mol. Phylogenet. Evol.">
        <title>Genome-scale phylogeny and comparative genomics of the fungal order Sordariales.</title>
        <authorList>
            <person name="Hensen N."/>
            <person name="Bonometti L."/>
            <person name="Westerberg I."/>
            <person name="Brannstrom I.O."/>
            <person name="Guillou S."/>
            <person name="Cros-Aarteil S."/>
            <person name="Calhoun S."/>
            <person name="Haridas S."/>
            <person name="Kuo A."/>
            <person name="Mondo S."/>
            <person name="Pangilinan J."/>
            <person name="Riley R."/>
            <person name="LaButti K."/>
            <person name="Andreopoulos B."/>
            <person name="Lipzen A."/>
            <person name="Chen C."/>
            <person name="Yan M."/>
            <person name="Daum C."/>
            <person name="Ng V."/>
            <person name="Clum A."/>
            <person name="Steindorff A."/>
            <person name="Ohm R.A."/>
            <person name="Martin F."/>
            <person name="Silar P."/>
            <person name="Natvig D.O."/>
            <person name="Lalanne C."/>
            <person name="Gautier V."/>
            <person name="Ament-Velasquez S.L."/>
            <person name="Kruys A."/>
            <person name="Hutchinson M.I."/>
            <person name="Powell A.J."/>
            <person name="Barry K."/>
            <person name="Miller A.N."/>
            <person name="Grigoriev I.V."/>
            <person name="Debuchy R."/>
            <person name="Gladieux P."/>
            <person name="Hiltunen Thoren M."/>
            <person name="Johannesson H."/>
        </authorList>
    </citation>
    <scope>NUCLEOTIDE SEQUENCE</scope>
    <source>
        <strain evidence="7">PSN293</strain>
    </source>
</reference>
<feature type="compositionally biased region" description="Polar residues" evidence="5">
    <location>
        <begin position="311"/>
        <end position="343"/>
    </location>
</feature>
<sequence length="975" mass="107831">MNCDHPNRGSPKLSVHIAKMPGSPCCPHHAAFPYCPPRCEDATVATPDARKEYKQALSYFSASHLPTLDRDSPSSVMVNPPESFRDSNVGTSDNGGNQSTRQTPATESPPGARIDSEQGDPQNSTHEKSGVGTAHTPRNLTSTSVSGTEKKATKDDEVRLPLEAHGRRAQEMNSTNRVLTDRGLGKAPANVSAHDHADRTSTVKIRPVIEKTHSLETVREGRDGTSKIAAEQVTMSEEGDARLESTAPEVVLFPPSKVRHLTASELEVQEERDNVVVFPSSTSPANSPTPVQRPAPPRTLVSSRAHDSNDLYGSSQYSSRLSPTPQAGASRYVPTSPSKVSPAQGQLSEQDGQQQAWQRMKNFSALEGQAPSGRPIQRTVRWSSLDDENVVREVTPQKPLGGRSTSELVAYWESLEGKRKLTPPNELEAPQVDNRQSDDGFFSRTESLHYESFETDPPESPKHKSHFQRTASWFRGLIMPSDPYKTQFTNLPPKRSIRRIASAGQVRGQPVGAMNSRRPTRSSMAPSFPTIDRKFKATITDYENLLDKAMDLTHEDVEQRRRSIGGPSGDLNPPPRVHEKLFSKDYAIANERTLRRLDSRPALREAYDSGAPLKRIPKKHSSNPGMNSRTVGFGIPNHSSSVSPGYPRKDSQQKPVSLKASTHRLAKVQSVPVLQRLEEEPEPASPQRSRCLPRIFRSKKLRSRRSLSGLTRHRSQGYKVDGPPDDESWDEDLTEVEIDGRRLELGCWNLDGAADGVLDEVDGKYLHQSVDGAPAQARSHLEQFPPLSTARPPSRAQFPRLATPGPSSRLQFPPLSTAGSEAGEQQVESPSEQPTRNPFNLRGKSHISIRGYQGFSLGRLYRRQPVARDWSTARKRFVATVACLSTALIGILVGMYAGMVPSIQYWIADLNHYANLGNVLFYLGLAIPTFFFWPLPLLHGRKPYILSSLALSMPLLFPQAISVSTWRSPFVSKWR</sequence>
<feature type="region of interest" description="Disordered" evidence="5">
    <location>
        <begin position="272"/>
        <end position="357"/>
    </location>
</feature>
<feature type="transmembrane region" description="Helical" evidence="6">
    <location>
        <begin position="919"/>
        <end position="938"/>
    </location>
</feature>
<keyword evidence="4 6" id="KW-0472">Membrane</keyword>
<feature type="compositionally biased region" description="Polar residues" evidence="5">
    <location>
        <begin position="826"/>
        <end position="838"/>
    </location>
</feature>
<evidence type="ECO:0000313" key="8">
    <source>
        <dbReference type="Proteomes" id="UP001301769"/>
    </source>
</evidence>
<feature type="region of interest" description="Disordered" evidence="5">
    <location>
        <begin position="504"/>
        <end position="528"/>
    </location>
</feature>
<keyword evidence="2 6" id="KW-0812">Transmembrane</keyword>
<name>A0AAN6YMB8_9PEZI</name>
<dbReference type="AlphaFoldDB" id="A0AAN6YMB8"/>
<dbReference type="PANTHER" id="PTHR23502">
    <property type="entry name" value="MAJOR FACILITATOR SUPERFAMILY"/>
    <property type="match status" value="1"/>
</dbReference>
<evidence type="ECO:0000313" key="7">
    <source>
        <dbReference type="EMBL" id="KAK4219332.1"/>
    </source>
</evidence>
<feature type="compositionally biased region" description="Polar residues" evidence="5">
    <location>
        <begin position="136"/>
        <end position="147"/>
    </location>
</feature>
<feature type="compositionally biased region" description="Low complexity" evidence="5">
    <location>
        <begin position="344"/>
        <end position="355"/>
    </location>
</feature>
<dbReference type="GO" id="GO:0005886">
    <property type="term" value="C:plasma membrane"/>
    <property type="evidence" value="ECO:0007669"/>
    <property type="project" value="TreeGrafter"/>
</dbReference>
<organism evidence="7 8">
    <name type="scientific">Rhypophila decipiens</name>
    <dbReference type="NCBI Taxonomy" id="261697"/>
    <lineage>
        <taxon>Eukaryota</taxon>
        <taxon>Fungi</taxon>
        <taxon>Dikarya</taxon>
        <taxon>Ascomycota</taxon>
        <taxon>Pezizomycotina</taxon>
        <taxon>Sordariomycetes</taxon>
        <taxon>Sordariomycetidae</taxon>
        <taxon>Sordariales</taxon>
        <taxon>Naviculisporaceae</taxon>
        <taxon>Rhypophila</taxon>
    </lineage>
</organism>
<feature type="compositionally biased region" description="Polar residues" evidence="5">
    <location>
        <begin position="86"/>
        <end position="106"/>
    </location>
</feature>
<evidence type="ECO:0000256" key="2">
    <source>
        <dbReference type="ARBA" id="ARBA00022692"/>
    </source>
</evidence>
<dbReference type="Proteomes" id="UP001301769">
    <property type="component" value="Unassembled WGS sequence"/>
</dbReference>
<dbReference type="InterPro" id="IPR036259">
    <property type="entry name" value="MFS_trans_sf"/>
</dbReference>
<evidence type="ECO:0000256" key="1">
    <source>
        <dbReference type="ARBA" id="ARBA00004141"/>
    </source>
</evidence>
<dbReference type="PANTHER" id="PTHR23502:SF76">
    <property type="entry name" value="POLYAMINE TRANSPORT PROTEIN"/>
    <property type="match status" value="1"/>
</dbReference>
<evidence type="ECO:0000256" key="6">
    <source>
        <dbReference type="SAM" id="Phobius"/>
    </source>
</evidence>
<evidence type="ECO:0000256" key="5">
    <source>
        <dbReference type="SAM" id="MobiDB-lite"/>
    </source>
</evidence>
<comment type="caution">
    <text evidence="7">The sequence shown here is derived from an EMBL/GenBank/DDBJ whole genome shotgun (WGS) entry which is preliminary data.</text>
</comment>
<dbReference type="SUPFAM" id="SSF103473">
    <property type="entry name" value="MFS general substrate transporter"/>
    <property type="match status" value="1"/>
</dbReference>
<feature type="compositionally biased region" description="Low complexity" evidence="5">
    <location>
        <begin position="279"/>
        <end position="290"/>
    </location>
</feature>
<keyword evidence="8" id="KW-1185">Reference proteome</keyword>
<protein>
    <submittedName>
        <fullName evidence="7">Uncharacterized protein</fullName>
    </submittedName>
</protein>
<comment type="subcellular location">
    <subcellularLocation>
        <location evidence="1">Membrane</location>
        <topology evidence="1">Multi-pass membrane protein</topology>
    </subcellularLocation>
</comment>
<proteinExistence type="predicted"/>
<evidence type="ECO:0000256" key="3">
    <source>
        <dbReference type="ARBA" id="ARBA00022989"/>
    </source>
</evidence>
<gene>
    <name evidence="7" type="ORF">QBC37DRAFT_133955</name>
</gene>
<feature type="region of interest" description="Disordered" evidence="5">
    <location>
        <begin position="65"/>
        <end position="161"/>
    </location>
</feature>